<name>A0A0G0I779_9BACT</name>
<dbReference type="Proteomes" id="UP000034366">
    <property type="component" value="Unassembled WGS sequence"/>
</dbReference>
<organism evidence="2 3">
    <name type="scientific">Candidatus Woesebacteria bacterium GW2011_GWD1_38_10</name>
    <dbReference type="NCBI Taxonomy" id="1618592"/>
    <lineage>
        <taxon>Bacteria</taxon>
        <taxon>Candidatus Woeseibacteriota</taxon>
    </lineage>
</organism>
<feature type="transmembrane region" description="Helical" evidence="1">
    <location>
        <begin position="18"/>
        <end position="37"/>
    </location>
</feature>
<gene>
    <name evidence="2" type="ORF">US67_C0066G0004</name>
</gene>
<keyword evidence="1" id="KW-0472">Membrane</keyword>
<protein>
    <submittedName>
        <fullName evidence="2">Uncharacterized protein</fullName>
    </submittedName>
</protein>
<sequence>MFRHYSHCFGINTPWTEILTALGTILASIIALTFGLWGKTLRLLFYKSNMCLIDHLENLQIYDNDVVQGHTRLKFKNKGMSIARNVMVYIMKVKDNGKIRENFLPVPLAWTHDGRYARNFSPQEVWFLDLCRKDNIKDKVSPNLVLAAGQGVINYQKIEEGKTILQLRLSQSSSQVNNYFINLHWKKEDKFVTVDSYKLITSNSIK</sequence>
<comment type="caution">
    <text evidence="2">The sequence shown here is derived from an EMBL/GenBank/DDBJ whole genome shotgun (WGS) entry which is preliminary data.</text>
</comment>
<proteinExistence type="predicted"/>
<evidence type="ECO:0000313" key="2">
    <source>
        <dbReference type="EMBL" id="KKQ46840.1"/>
    </source>
</evidence>
<dbReference type="AlphaFoldDB" id="A0A0G0I779"/>
<keyword evidence="1" id="KW-1133">Transmembrane helix</keyword>
<evidence type="ECO:0000313" key="3">
    <source>
        <dbReference type="Proteomes" id="UP000034366"/>
    </source>
</evidence>
<reference evidence="2 3" key="1">
    <citation type="journal article" date="2015" name="Nature">
        <title>rRNA introns, odd ribosomes, and small enigmatic genomes across a large radiation of phyla.</title>
        <authorList>
            <person name="Brown C.T."/>
            <person name="Hug L.A."/>
            <person name="Thomas B.C."/>
            <person name="Sharon I."/>
            <person name="Castelle C.J."/>
            <person name="Singh A."/>
            <person name="Wilkins M.J."/>
            <person name="Williams K.H."/>
            <person name="Banfield J.F."/>
        </authorList>
    </citation>
    <scope>NUCLEOTIDE SEQUENCE [LARGE SCALE GENOMIC DNA]</scope>
</reference>
<evidence type="ECO:0000256" key="1">
    <source>
        <dbReference type="SAM" id="Phobius"/>
    </source>
</evidence>
<keyword evidence="1" id="KW-0812">Transmembrane</keyword>
<dbReference type="EMBL" id="LBTW01000066">
    <property type="protein sequence ID" value="KKQ46840.1"/>
    <property type="molecule type" value="Genomic_DNA"/>
</dbReference>
<accession>A0A0G0I779</accession>